<accession>A0ABQ7H6H1</accession>
<organism evidence="2 3">
    <name type="scientific">Dunaliella salina</name>
    <name type="common">Green alga</name>
    <name type="synonym">Protococcus salinus</name>
    <dbReference type="NCBI Taxonomy" id="3046"/>
    <lineage>
        <taxon>Eukaryota</taxon>
        <taxon>Viridiplantae</taxon>
        <taxon>Chlorophyta</taxon>
        <taxon>core chlorophytes</taxon>
        <taxon>Chlorophyceae</taxon>
        <taxon>CS clade</taxon>
        <taxon>Chlamydomonadales</taxon>
        <taxon>Dunaliellaceae</taxon>
        <taxon>Dunaliella</taxon>
    </lineage>
</organism>
<evidence type="ECO:0000256" key="1">
    <source>
        <dbReference type="SAM" id="MobiDB-lite"/>
    </source>
</evidence>
<gene>
    <name evidence="2" type="ORF">DUNSADRAFT_7069</name>
</gene>
<proteinExistence type="predicted"/>
<reference evidence="2" key="1">
    <citation type="submission" date="2017-08" db="EMBL/GenBank/DDBJ databases">
        <authorList>
            <person name="Polle J.E."/>
            <person name="Barry K."/>
            <person name="Cushman J."/>
            <person name="Schmutz J."/>
            <person name="Tran D."/>
            <person name="Hathwaick L.T."/>
            <person name="Yim W.C."/>
            <person name="Jenkins J."/>
            <person name="Mckie-Krisberg Z.M."/>
            <person name="Prochnik S."/>
            <person name="Lindquist E."/>
            <person name="Dockter R.B."/>
            <person name="Adam C."/>
            <person name="Molina H."/>
            <person name="Bunkerborg J."/>
            <person name="Jin E."/>
            <person name="Buchheim M."/>
            <person name="Magnuson J."/>
        </authorList>
    </citation>
    <scope>NUCLEOTIDE SEQUENCE</scope>
    <source>
        <strain evidence="2">CCAP 19/18</strain>
    </source>
</reference>
<sequence length="286" mass="30808">MDVKVGAPPRSYRPSFWAPTNQVQPRELMAKPPSLLTDPPLPRTLAYRQAHPVRNAQRGADTGGSCFRSESSNSGAKAPAVTSAAGKVEELLNPAALAKFADIRRRVVDSVSVLWLDMHALKMRMRAAACQAFVQGMADVTEQSRNAKRLSTMSGHFSASQIGALGGHSESDDEEDPPTLTMTEADAVKLEVWSAVFLHGMAAALEGPMLRAELAGCARQLALAVLGSTGGKGNRWGLRLNAEKQCKEVDPREMGPGVHWLTSVEGGVEGAERLEILLRDYGPLWQ</sequence>
<dbReference type="Proteomes" id="UP000815325">
    <property type="component" value="Unassembled WGS sequence"/>
</dbReference>
<name>A0ABQ7H6H1_DUNSA</name>
<dbReference type="EMBL" id="MU069461">
    <property type="protein sequence ID" value="KAF5842460.1"/>
    <property type="molecule type" value="Genomic_DNA"/>
</dbReference>
<comment type="caution">
    <text evidence="2">The sequence shown here is derived from an EMBL/GenBank/DDBJ whole genome shotgun (WGS) entry which is preliminary data.</text>
</comment>
<evidence type="ECO:0000313" key="2">
    <source>
        <dbReference type="EMBL" id="KAF5842460.1"/>
    </source>
</evidence>
<feature type="region of interest" description="Disordered" evidence="1">
    <location>
        <begin position="52"/>
        <end position="78"/>
    </location>
</feature>
<keyword evidence="3" id="KW-1185">Reference proteome</keyword>
<protein>
    <submittedName>
        <fullName evidence="2">Uncharacterized protein</fullName>
    </submittedName>
</protein>
<feature type="non-terminal residue" evidence="2">
    <location>
        <position position="286"/>
    </location>
</feature>
<evidence type="ECO:0000313" key="3">
    <source>
        <dbReference type="Proteomes" id="UP000815325"/>
    </source>
</evidence>